<name>A0A3P3XKT3_9SPIR</name>
<feature type="signal peptide" evidence="1">
    <location>
        <begin position="1"/>
        <end position="27"/>
    </location>
</feature>
<protein>
    <submittedName>
        <fullName evidence="2">Uncharacterized protein</fullName>
    </submittedName>
</protein>
<proteinExistence type="predicted"/>
<dbReference type="EMBL" id="FWDM01000032">
    <property type="protein sequence ID" value="SLM14980.1"/>
    <property type="molecule type" value="Genomic_DNA"/>
</dbReference>
<feature type="chain" id="PRO_5018334560" evidence="1">
    <location>
        <begin position="28"/>
        <end position="532"/>
    </location>
</feature>
<evidence type="ECO:0000313" key="2">
    <source>
        <dbReference type="EMBL" id="SLM14980.1"/>
    </source>
</evidence>
<reference evidence="2" key="1">
    <citation type="submission" date="2017-02" db="EMBL/GenBank/DDBJ databases">
        <authorList>
            <person name="Regsiter A."/>
            <person name="William W."/>
        </authorList>
    </citation>
    <scope>NUCLEOTIDE SEQUENCE</scope>
    <source>
        <strain evidence="2">Bib</strain>
    </source>
</reference>
<accession>A0A3P3XKT3</accession>
<evidence type="ECO:0000256" key="1">
    <source>
        <dbReference type="SAM" id="SignalP"/>
    </source>
</evidence>
<dbReference type="AlphaFoldDB" id="A0A3P3XKT3"/>
<keyword evidence="1" id="KW-0732">Signal</keyword>
<sequence length="532" mass="56807">MKARNRPVSIALAAAALLVLSAGGLWAQTGTAPASQTPPAAIDENALFGGPKDIVTVIDPNVAATSVVQLVQDTKTYPVFLISGTAGAGLFGNYTPVGAASTDPQKLYGAVNLSGLEFDYLPTKSLHFSVSADLLAVPSEILSASVGAYADLRASELVRLYAAGSFDYDPNAYLSTKTYATPTFSLDELFVDTELGKKVFFRLGKQRISWGVGYWYKPSDVLSLSAIDPDNPTAAREGPFAFKIDMPMKLNHAMLYVVPPINGDAGSFSAASKYDLVVNGWELSFAGFGRTDMLARPRGIFTFTGAIGAFDVYGENVILYGSDRTYVQESSTAPGTYETYRVENIPFVQSTLGIKYSLSKSNGLSFSAHVQGYYNGTGYADSTILQKSAARTAVEHSATYQPTDLTQAGMWYLAGSTSISGRFGEGRNLTVVTASAYALTNFSDRSVRFNPQLSVQVGDQGGRATLTLSDLTAIGALYSEYAPNGNKTTPALTLTVFDKLSLQASVPITLDTDFSIKKVQTAFSVFWNAVSY</sequence>
<gene>
    <name evidence="2" type="ORF">SPIROBIBN47_380015</name>
</gene>
<organism evidence="2">
    <name type="scientific">uncultured spirochete</name>
    <dbReference type="NCBI Taxonomy" id="156406"/>
    <lineage>
        <taxon>Bacteria</taxon>
        <taxon>Pseudomonadati</taxon>
        <taxon>Spirochaetota</taxon>
        <taxon>Spirochaetia</taxon>
        <taxon>Spirochaetales</taxon>
        <taxon>environmental samples</taxon>
    </lineage>
</organism>